<dbReference type="PROSITE" id="PS51257">
    <property type="entry name" value="PROKAR_LIPOPROTEIN"/>
    <property type="match status" value="1"/>
</dbReference>
<proteinExistence type="predicted"/>
<sequence>MRGDLCSVGEGVFTGPASTGCATHGDTRPVAGDATGAHVPTKSTVAAQHAGLGLGGAVSGREARYGPHISGTDHPSLAELSGCLGRGVVLKMADDDTVPPSMRSTCDGGPEATGSARDGHRTARTHSCLLSPGNRGVDQRGNGQPQQRPAEDLGQRVIA</sequence>
<dbReference type="EMBL" id="BAAABY010000023">
    <property type="protein sequence ID" value="GAA0463451.1"/>
    <property type="molecule type" value="Genomic_DNA"/>
</dbReference>
<gene>
    <name evidence="2" type="ORF">GCM10010361_29170</name>
</gene>
<evidence type="ECO:0000313" key="2">
    <source>
        <dbReference type="EMBL" id="GAA0463451.1"/>
    </source>
</evidence>
<feature type="compositionally biased region" description="Basic and acidic residues" evidence="1">
    <location>
        <begin position="149"/>
        <end position="159"/>
    </location>
</feature>
<name>A0ABP3JST4_9ACTN</name>
<dbReference type="Proteomes" id="UP001500909">
    <property type="component" value="Unassembled WGS sequence"/>
</dbReference>
<evidence type="ECO:0000256" key="1">
    <source>
        <dbReference type="SAM" id="MobiDB-lite"/>
    </source>
</evidence>
<feature type="region of interest" description="Disordered" evidence="1">
    <location>
        <begin position="94"/>
        <end position="159"/>
    </location>
</feature>
<protein>
    <submittedName>
        <fullName evidence="2">Uncharacterized protein</fullName>
    </submittedName>
</protein>
<accession>A0ABP3JST4</accession>
<comment type="caution">
    <text evidence="2">The sequence shown here is derived from an EMBL/GenBank/DDBJ whole genome shotgun (WGS) entry which is preliminary data.</text>
</comment>
<evidence type="ECO:0000313" key="3">
    <source>
        <dbReference type="Proteomes" id="UP001500909"/>
    </source>
</evidence>
<organism evidence="2 3">
    <name type="scientific">Streptomyces olivaceiscleroticus</name>
    <dbReference type="NCBI Taxonomy" id="68245"/>
    <lineage>
        <taxon>Bacteria</taxon>
        <taxon>Bacillati</taxon>
        <taxon>Actinomycetota</taxon>
        <taxon>Actinomycetes</taxon>
        <taxon>Kitasatosporales</taxon>
        <taxon>Streptomycetaceae</taxon>
        <taxon>Streptomyces</taxon>
    </lineage>
</organism>
<reference evidence="3" key="1">
    <citation type="journal article" date="2019" name="Int. J. Syst. Evol. Microbiol.">
        <title>The Global Catalogue of Microorganisms (GCM) 10K type strain sequencing project: providing services to taxonomists for standard genome sequencing and annotation.</title>
        <authorList>
            <consortium name="The Broad Institute Genomics Platform"/>
            <consortium name="The Broad Institute Genome Sequencing Center for Infectious Disease"/>
            <person name="Wu L."/>
            <person name="Ma J."/>
        </authorList>
    </citation>
    <scope>NUCLEOTIDE SEQUENCE [LARGE SCALE GENOMIC DNA]</scope>
    <source>
        <strain evidence="3">JCM 4805</strain>
    </source>
</reference>
<keyword evidence="3" id="KW-1185">Reference proteome</keyword>